<dbReference type="Pfam" id="PF00717">
    <property type="entry name" value="Peptidase_S24"/>
    <property type="match status" value="1"/>
</dbReference>
<dbReference type="GO" id="GO:0016020">
    <property type="term" value="C:membrane"/>
    <property type="evidence" value="ECO:0007669"/>
    <property type="project" value="UniProtKB-SubCell"/>
</dbReference>
<dbReference type="Gene3D" id="2.10.109.10">
    <property type="entry name" value="Umud Fragment, subunit A"/>
    <property type="match status" value="1"/>
</dbReference>
<dbReference type="PANTHER" id="PTHR12383">
    <property type="entry name" value="PROTEASE FAMILY S26 MITOCHONDRIAL INNER MEMBRANE PROTEASE-RELATED"/>
    <property type="match status" value="1"/>
</dbReference>
<keyword evidence="2" id="KW-0378">Hydrolase</keyword>
<dbReference type="GO" id="GO:0008233">
    <property type="term" value="F:peptidase activity"/>
    <property type="evidence" value="ECO:0007669"/>
    <property type="project" value="UniProtKB-KW"/>
</dbReference>
<feature type="domain" description="Peptidase S24/S26A/S26B/S26C" evidence="4">
    <location>
        <begin position="25"/>
        <end position="94"/>
    </location>
</feature>
<dbReference type="AlphaFoldDB" id="A0A1I5IXN6"/>
<evidence type="ECO:0000256" key="2">
    <source>
        <dbReference type="ARBA" id="ARBA00022801"/>
    </source>
</evidence>
<dbReference type="CDD" id="cd06529">
    <property type="entry name" value="S24_LexA-like"/>
    <property type="match status" value="1"/>
</dbReference>
<dbReference type="InterPro" id="IPR039418">
    <property type="entry name" value="LexA-like"/>
</dbReference>
<keyword evidence="5" id="KW-0645">Protease</keyword>
<evidence type="ECO:0000313" key="5">
    <source>
        <dbReference type="EMBL" id="SFO65287.1"/>
    </source>
</evidence>
<reference evidence="5 6" key="1">
    <citation type="submission" date="2016-10" db="EMBL/GenBank/DDBJ databases">
        <authorList>
            <person name="de Groot N.N."/>
        </authorList>
    </citation>
    <scope>NUCLEOTIDE SEQUENCE [LARGE SCALE GENOMIC DNA]</scope>
    <source>
        <strain evidence="5 6">DSM 43067</strain>
    </source>
</reference>
<name>A0A1I5IXN6_9ACTN</name>
<dbReference type="GO" id="GO:0006508">
    <property type="term" value="P:proteolysis"/>
    <property type="evidence" value="ECO:0007669"/>
    <property type="project" value="UniProtKB-KW"/>
</dbReference>
<evidence type="ECO:0000256" key="1">
    <source>
        <dbReference type="ARBA" id="ARBA00004370"/>
    </source>
</evidence>
<keyword evidence="6" id="KW-1185">Reference proteome</keyword>
<dbReference type="eggNOG" id="COG0681">
    <property type="taxonomic scope" value="Bacteria"/>
</dbReference>
<dbReference type="InParanoid" id="A0A1I5IXN6"/>
<dbReference type="GeneID" id="99655641"/>
<proteinExistence type="predicted"/>
<keyword evidence="3" id="KW-0472">Membrane</keyword>
<dbReference type="InterPro" id="IPR014124">
    <property type="entry name" value="Pept_S26A_Sod_Ni_maturase"/>
</dbReference>
<dbReference type="Proteomes" id="UP000183413">
    <property type="component" value="Unassembled WGS sequence"/>
</dbReference>
<dbReference type="InterPro" id="IPR052064">
    <property type="entry name" value="Mito_IMP1_subunit"/>
</dbReference>
<dbReference type="NCBIfam" id="TIGR02754">
    <property type="entry name" value="sod_Ni_protease"/>
    <property type="match status" value="1"/>
</dbReference>
<dbReference type="InterPro" id="IPR015927">
    <property type="entry name" value="Peptidase_S24_S26A/B/C"/>
</dbReference>
<dbReference type="STRING" id="1993.SAMN04489713_108147"/>
<evidence type="ECO:0000256" key="3">
    <source>
        <dbReference type="ARBA" id="ARBA00023136"/>
    </source>
</evidence>
<dbReference type="RefSeq" id="WP_021596964.1">
    <property type="nucleotide sequence ID" value="NZ_CP083237.1"/>
</dbReference>
<dbReference type="OrthoDB" id="1467636at2"/>
<dbReference type="EMBL" id="FOVH01000008">
    <property type="protein sequence ID" value="SFO65287.1"/>
    <property type="molecule type" value="Genomic_DNA"/>
</dbReference>
<evidence type="ECO:0000313" key="6">
    <source>
        <dbReference type="Proteomes" id="UP000183413"/>
    </source>
</evidence>
<dbReference type="PANTHER" id="PTHR12383:SF16">
    <property type="entry name" value="MITOCHONDRIAL INNER MEMBRANE PROTEASE SUBUNIT 1"/>
    <property type="match status" value="1"/>
</dbReference>
<protein>
    <submittedName>
        <fullName evidence="5">Nickel-type superoxide dismutase maturation protease</fullName>
    </submittedName>
</protein>
<comment type="subcellular location">
    <subcellularLocation>
        <location evidence="1">Membrane</location>
    </subcellularLocation>
</comment>
<evidence type="ECO:0000259" key="4">
    <source>
        <dbReference type="Pfam" id="PF00717"/>
    </source>
</evidence>
<sequence>MRIRTPRHPVLWVLAGAAVCALAAARRLRTVEVTGDSMLPGLRPGDWLIVHTGARPAPGAVVVAEHPERRDLLIVKRVTHRSGDGWWLESDNQRARGRRDSWDFGPVPDALIKGRVIARYWPRPRVGR</sequence>
<organism evidence="5 6">
    <name type="scientific">Actinomadura madurae</name>
    <dbReference type="NCBI Taxonomy" id="1993"/>
    <lineage>
        <taxon>Bacteria</taxon>
        <taxon>Bacillati</taxon>
        <taxon>Actinomycetota</taxon>
        <taxon>Actinomycetes</taxon>
        <taxon>Streptosporangiales</taxon>
        <taxon>Thermomonosporaceae</taxon>
        <taxon>Actinomadura</taxon>
    </lineage>
</organism>
<dbReference type="SUPFAM" id="SSF51306">
    <property type="entry name" value="LexA/Signal peptidase"/>
    <property type="match status" value="1"/>
</dbReference>
<gene>
    <name evidence="5" type="ORF">SAMN04489713_108147</name>
</gene>
<accession>A0A1I5IXN6</accession>
<dbReference type="InterPro" id="IPR036286">
    <property type="entry name" value="LexA/Signal_pep-like_sf"/>
</dbReference>